<comment type="caution">
    <text evidence="1">The sequence shown here is derived from an EMBL/GenBank/DDBJ whole genome shotgun (WGS) entry which is preliminary data.</text>
</comment>
<evidence type="ECO:0000313" key="1">
    <source>
        <dbReference type="EMBL" id="ECQ7195235.1"/>
    </source>
</evidence>
<name>A0A3T6IRV8_SALET</name>
<dbReference type="AlphaFoldDB" id="A0A3T6IRV8"/>
<proteinExistence type="predicted"/>
<organism evidence="1">
    <name type="scientific">Salmonella enterica I</name>
    <dbReference type="NCBI Taxonomy" id="59201"/>
    <lineage>
        <taxon>Bacteria</taxon>
        <taxon>Pseudomonadati</taxon>
        <taxon>Pseudomonadota</taxon>
        <taxon>Gammaproteobacteria</taxon>
        <taxon>Enterobacterales</taxon>
        <taxon>Enterobacteriaceae</taxon>
        <taxon>Salmonella</taxon>
    </lineage>
</organism>
<gene>
    <name evidence="1" type="ORF">FZ523_15845</name>
</gene>
<protein>
    <submittedName>
        <fullName evidence="1">Uncharacterized protein</fullName>
    </submittedName>
</protein>
<reference evidence="1" key="1">
    <citation type="submission" date="2019-08" db="EMBL/GenBank/DDBJ databases">
        <authorList>
            <person name="Ashton P.M."/>
            <person name="Dallman T."/>
            <person name="Nair S."/>
            <person name="De Pinna E."/>
            <person name="Peters T."/>
            <person name="Grant K."/>
        </authorList>
    </citation>
    <scope>NUCLEOTIDE SEQUENCE</scope>
    <source>
        <strain evidence="1">795400</strain>
    </source>
</reference>
<dbReference type="EMBL" id="AAKCOG010000012">
    <property type="protein sequence ID" value="ECQ7195235.1"/>
    <property type="molecule type" value="Genomic_DNA"/>
</dbReference>
<accession>A0A3T6IRV8</accession>
<sequence>MKRLTMKEFFTKYDALTEKTQKQNIHVMFDDNFNVYLIGNKKNKNLLAVAKNISHATAIKVHFDRWLTAAKSDNRNKAVGVHVAKTTLKEILDKRITNHKINGNYHTVLNGNLRTSRKESMKVTSNIKEAPTTSAGSIALDGKWQK</sequence>